<feature type="region of interest" description="Disordered" evidence="1">
    <location>
        <begin position="309"/>
        <end position="329"/>
    </location>
</feature>
<feature type="compositionally biased region" description="Polar residues" evidence="1">
    <location>
        <begin position="110"/>
        <end position="120"/>
    </location>
</feature>
<feature type="compositionally biased region" description="Basic and acidic residues" evidence="1">
    <location>
        <begin position="146"/>
        <end position="156"/>
    </location>
</feature>
<organism evidence="2 3">
    <name type="scientific">Allacma fusca</name>
    <dbReference type="NCBI Taxonomy" id="39272"/>
    <lineage>
        <taxon>Eukaryota</taxon>
        <taxon>Metazoa</taxon>
        <taxon>Ecdysozoa</taxon>
        <taxon>Arthropoda</taxon>
        <taxon>Hexapoda</taxon>
        <taxon>Collembola</taxon>
        <taxon>Symphypleona</taxon>
        <taxon>Sminthuridae</taxon>
        <taxon>Allacma</taxon>
    </lineage>
</organism>
<comment type="caution">
    <text evidence="2">The sequence shown here is derived from an EMBL/GenBank/DDBJ whole genome shotgun (WGS) entry which is preliminary data.</text>
</comment>
<gene>
    <name evidence="2" type="ORF">AFUS01_LOCUS17772</name>
</gene>
<dbReference type="OrthoDB" id="6022711at2759"/>
<feature type="region of interest" description="Disordered" evidence="1">
    <location>
        <begin position="29"/>
        <end position="91"/>
    </location>
</feature>
<dbReference type="Proteomes" id="UP000708208">
    <property type="component" value="Unassembled WGS sequence"/>
</dbReference>
<proteinExistence type="predicted"/>
<feature type="region of interest" description="Disordered" evidence="1">
    <location>
        <begin position="106"/>
        <end position="186"/>
    </location>
</feature>
<feature type="compositionally biased region" description="Polar residues" evidence="1">
    <location>
        <begin position="55"/>
        <end position="71"/>
    </location>
</feature>
<feature type="compositionally biased region" description="Basic and acidic residues" evidence="1">
    <location>
        <begin position="40"/>
        <end position="50"/>
    </location>
</feature>
<evidence type="ECO:0000256" key="1">
    <source>
        <dbReference type="SAM" id="MobiDB-lite"/>
    </source>
</evidence>
<feature type="compositionally biased region" description="Acidic residues" evidence="1">
    <location>
        <begin position="351"/>
        <end position="363"/>
    </location>
</feature>
<name>A0A8J2P7M6_9HEXA</name>
<feature type="region of interest" description="Disordered" evidence="1">
    <location>
        <begin position="346"/>
        <end position="403"/>
    </location>
</feature>
<sequence length="428" mass="48468">MRLFNRRKESMEFDDPQLVGMAPLCTPEESFGPLASLPTLHEDSATERLGRTKTRSMTPNGSLGTRLQPSVLQEIPVRDPSKSSSNGISTWSKKVGRTWDSLRRTESTERLNCSSLSSTSNRRKTLHFLPESEWMKSTTPAPVNKSEAENRKETENNTKSSNTNGSNNNNNNNNVIITGTNKPAPRRKIGRVESLRNLLSKTHRIRANIRSKVKVDKGTDTQDLEPDEVDVDSFEDEDDEVFDSFLQHKKSQAWIKDQSHILKTTSCENLTTKRGEVHSTGTQLDATSNYGTMSKRSSFPYAYIRSKLTSLPEESPSPQQQKLDKTEENDRKIHSKQFYHSMGNLLSQPLDESEKEEKDEDTLTEPIKRKSKPDPLAQIRIDLIHKNPSDLDDPNPNLWGRRSFSIGDILSNRKEEVDSESAACSNHR</sequence>
<dbReference type="EMBL" id="CAJVCH010172466">
    <property type="protein sequence ID" value="CAG7729032.1"/>
    <property type="molecule type" value="Genomic_DNA"/>
</dbReference>
<evidence type="ECO:0000313" key="2">
    <source>
        <dbReference type="EMBL" id="CAG7729032.1"/>
    </source>
</evidence>
<feature type="compositionally biased region" description="Low complexity" evidence="1">
    <location>
        <begin position="157"/>
        <end position="181"/>
    </location>
</feature>
<keyword evidence="3" id="KW-1185">Reference proteome</keyword>
<evidence type="ECO:0000313" key="3">
    <source>
        <dbReference type="Proteomes" id="UP000708208"/>
    </source>
</evidence>
<dbReference type="AlphaFoldDB" id="A0A8J2P7M6"/>
<reference evidence="2" key="1">
    <citation type="submission" date="2021-06" db="EMBL/GenBank/DDBJ databases">
        <authorList>
            <person name="Hodson N. C."/>
            <person name="Mongue J. A."/>
            <person name="Jaron S. K."/>
        </authorList>
    </citation>
    <scope>NUCLEOTIDE SEQUENCE</scope>
</reference>
<accession>A0A8J2P7M6</accession>
<feature type="compositionally biased region" description="Polar residues" evidence="1">
    <location>
        <begin position="82"/>
        <end position="91"/>
    </location>
</feature>
<protein>
    <submittedName>
        <fullName evidence="2">Uncharacterized protein</fullName>
    </submittedName>
</protein>